<keyword evidence="3 9" id="KW-0479">Metal-binding</keyword>
<feature type="binding site" evidence="9">
    <location>
        <position position="84"/>
    </location>
    <ligand>
        <name>Mg(2+)</name>
        <dbReference type="ChEBI" id="CHEBI:18420"/>
    </ligand>
</feature>
<organism evidence="11 12">
    <name type="scientific">Chryseobacterium pennae</name>
    <dbReference type="NCBI Taxonomy" id="2258962"/>
    <lineage>
        <taxon>Bacteria</taxon>
        <taxon>Pseudomonadati</taxon>
        <taxon>Bacteroidota</taxon>
        <taxon>Flavobacteriia</taxon>
        <taxon>Flavobacteriales</taxon>
        <taxon>Weeksellaceae</taxon>
        <taxon>Chryseobacterium group</taxon>
        <taxon>Chryseobacterium</taxon>
    </lineage>
</organism>
<evidence type="ECO:0000256" key="3">
    <source>
        <dbReference type="ARBA" id="ARBA00022723"/>
    </source>
</evidence>
<reference evidence="12" key="1">
    <citation type="submission" date="2018-06" db="EMBL/GenBank/DDBJ databases">
        <authorList>
            <person name="Lum Nde A."/>
            <person name="Hugo C."/>
        </authorList>
    </citation>
    <scope>NUCLEOTIDE SEQUENCE [LARGE SCALE GENOMIC DNA]</scope>
    <source>
        <strain evidence="12">1_F178</strain>
    </source>
</reference>
<comment type="catalytic activity">
    <reaction evidence="7 9">
        <text>2-(2-carboxy-4-methylthiazol-5-yl)ethyl phosphate + 4-amino-2-methyl-5-(diphosphooxymethyl)pyrimidine + 2 H(+) = thiamine phosphate + CO2 + diphosphate</text>
        <dbReference type="Rhea" id="RHEA:47848"/>
        <dbReference type="ChEBI" id="CHEBI:15378"/>
        <dbReference type="ChEBI" id="CHEBI:16526"/>
        <dbReference type="ChEBI" id="CHEBI:33019"/>
        <dbReference type="ChEBI" id="CHEBI:37575"/>
        <dbReference type="ChEBI" id="CHEBI:57841"/>
        <dbReference type="ChEBI" id="CHEBI:62890"/>
        <dbReference type="EC" id="2.5.1.3"/>
    </reaction>
</comment>
<dbReference type="UniPathway" id="UPA00060">
    <property type="reaction ID" value="UER00141"/>
</dbReference>
<evidence type="ECO:0000256" key="1">
    <source>
        <dbReference type="ARBA" id="ARBA00005165"/>
    </source>
</evidence>
<evidence type="ECO:0000256" key="6">
    <source>
        <dbReference type="ARBA" id="ARBA00047334"/>
    </source>
</evidence>
<accession>A0A3D9CBQ3</accession>
<dbReference type="GO" id="GO:0009229">
    <property type="term" value="P:thiamine diphosphate biosynthetic process"/>
    <property type="evidence" value="ECO:0007669"/>
    <property type="project" value="UniProtKB-UniRule"/>
</dbReference>
<comment type="catalytic activity">
    <reaction evidence="6 9">
        <text>4-methyl-5-(2-phosphooxyethyl)-thiazole + 4-amino-2-methyl-5-(diphosphooxymethyl)pyrimidine + H(+) = thiamine phosphate + diphosphate</text>
        <dbReference type="Rhea" id="RHEA:22328"/>
        <dbReference type="ChEBI" id="CHEBI:15378"/>
        <dbReference type="ChEBI" id="CHEBI:33019"/>
        <dbReference type="ChEBI" id="CHEBI:37575"/>
        <dbReference type="ChEBI" id="CHEBI:57841"/>
        <dbReference type="ChEBI" id="CHEBI:58296"/>
        <dbReference type="EC" id="2.5.1.3"/>
    </reaction>
</comment>
<feature type="domain" description="Thiamine phosphate synthase/TenI" evidence="10">
    <location>
        <begin position="18"/>
        <end position="186"/>
    </location>
</feature>
<feature type="binding site" evidence="9">
    <location>
        <position position="132"/>
    </location>
    <ligand>
        <name>4-amino-2-methyl-5-(diphosphooxymethyl)pyrimidine</name>
        <dbReference type="ChEBI" id="CHEBI:57841"/>
    </ligand>
</feature>
<keyword evidence="5 9" id="KW-0784">Thiamine biosynthesis</keyword>
<dbReference type="GO" id="GO:0009228">
    <property type="term" value="P:thiamine biosynthetic process"/>
    <property type="evidence" value="ECO:0007669"/>
    <property type="project" value="UniProtKB-KW"/>
</dbReference>
<dbReference type="PANTHER" id="PTHR20857">
    <property type="entry name" value="THIAMINE-PHOSPHATE PYROPHOSPHORYLASE"/>
    <property type="match status" value="1"/>
</dbReference>
<dbReference type="RefSeq" id="WP_115969859.1">
    <property type="nucleotide sequence ID" value="NZ_QNVT01000004.1"/>
</dbReference>
<keyword evidence="12" id="KW-1185">Reference proteome</keyword>
<comment type="caution">
    <text evidence="9">Lacks conserved residue(s) required for the propagation of feature annotation.</text>
</comment>
<feature type="binding site" evidence="9">
    <location>
        <position position="65"/>
    </location>
    <ligand>
        <name>Mg(2+)</name>
        <dbReference type="ChEBI" id="CHEBI:18420"/>
    </ligand>
</feature>
<dbReference type="EMBL" id="QNVT01000004">
    <property type="protein sequence ID" value="REC63265.1"/>
    <property type="molecule type" value="Genomic_DNA"/>
</dbReference>
<dbReference type="GO" id="GO:0000287">
    <property type="term" value="F:magnesium ion binding"/>
    <property type="evidence" value="ECO:0007669"/>
    <property type="project" value="UniProtKB-UniRule"/>
</dbReference>
<sequence>MEKLQYISQGNTKYEQELNIRKALDNGIKWVQIRWKNAPENELINLCEISKQLCSEYQSMCIINDHVQLAKTIDADGVHLGLSDGSIEEARSILGENKIIGGTANTISDVLQRMKESCDYIGLGPLRFTFTKEKLSPVLGFEGYQEIVNQLNEKSVAIPKIFAIGGVGPEDIQSLQQIGIYGAAVSGWITNQPSIINELKSLVKVLNLDKAQAVTSKKNK</sequence>
<evidence type="ECO:0000259" key="10">
    <source>
        <dbReference type="Pfam" id="PF02581"/>
    </source>
</evidence>
<dbReference type="SUPFAM" id="SSF51391">
    <property type="entry name" value="Thiamin phosphate synthase"/>
    <property type="match status" value="1"/>
</dbReference>
<name>A0A3D9CBQ3_9FLAO</name>
<dbReference type="InterPro" id="IPR036206">
    <property type="entry name" value="ThiamineP_synth_sf"/>
</dbReference>
<comment type="catalytic activity">
    <reaction evidence="8 9">
        <text>2-[(2R,5Z)-2-carboxy-4-methylthiazol-5(2H)-ylidene]ethyl phosphate + 4-amino-2-methyl-5-(diphosphooxymethyl)pyrimidine + 2 H(+) = thiamine phosphate + CO2 + diphosphate</text>
        <dbReference type="Rhea" id="RHEA:47844"/>
        <dbReference type="ChEBI" id="CHEBI:15378"/>
        <dbReference type="ChEBI" id="CHEBI:16526"/>
        <dbReference type="ChEBI" id="CHEBI:33019"/>
        <dbReference type="ChEBI" id="CHEBI:37575"/>
        <dbReference type="ChEBI" id="CHEBI:57841"/>
        <dbReference type="ChEBI" id="CHEBI:62899"/>
        <dbReference type="EC" id="2.5.1.3"/>
    </reaction>
</comment>
<dbReference type="InterPro" id="IPR034291">
    <property type="entry name" value="TMP_synthase"/>
</dbReference>
<dbReference type="Proteomes" id="UP000256686">
    <property type="component" value="Unassembled WGS sequence"/>
</dbReference>
<feature type="binding site" evidence="9">
    <location>
        <position position="64"/>
    </location>
    <ligand>
        <name>4-amino-2-methyl-5-(diphosphooxymethyl)pyrimidine</name>
        <dbReference type="ChEBI" id="CHEBI:57841"/>
    </ligand>
</feature>
<dbReference type="InterPro" id="IPR022998">
    <property type="entry name" value="ThiamineP_synth_TenI"/>
</dbReference>
<proteinExistence type="inferred from homology"/>
<evidence type="ECO:0000313" key="11">
    <source>
        <dbReference type="EMBL" id="REC63265.1"/>
    </source>
</evidence>
<feature type="binding site" evidence="9">
    <location>
        <begin position="32"/>
        <end position="36"/>
    </location>
    <ligand>
        <name>4-amino-2-methyl-5-(diphosphooxymethyl)pyrimidine</name>
        <dbReference type="ChEBI" id="CHEBI:57841"/>
    </ligand>
</feature>
<comment type="pathway">
    <text evidence="1 9">Cofactor biosynthesis; thiamine diphosphate biosynthesis; thiamine phosphate from 4-amino-2-methyl-5-diphosphomethylpyrimidine and 4-methyl-5-(2-phosphoethyl)-thiazole: step 1/1.</text>
</comment>
<comment type="cofactor">
    <cofactor evidence="9">
        <name>Mg(2+)</name>
        <dbReference type="ChEBI" id="CHEBI:18420"/>
    </cofactor>
    <text evidence="9">Binds 1 Mg(2+) ion per subunit.</text>
</comment>
<dbReference type="NCBIfam" id="NF000736">
    <property type="entry name" value="PRK00043.2-3"/>
    <property type="match status" value="1"/>
</dbReference>
<dbReference type="GO" id="GO:0004789">
    <property type="term" value="F:thiamine-phosphate diphosphorylase activity"/>
    <property type="evidence" value="ECO:0007669"/>
    <property type="project" value="UniProtKB-UniRule"/>
</dbReference>
<protein>
    <recommendedName>
        <fullName evidence="9">Thiamine-phosphate synthase</fullName>
        <shortName evidence="9">TP synthase</shortName>
        <shortName evidence="9">TPS</shortName>
        <ecNumber evidence="9">2.5.1.3</ecNumber>
    </recommendedName>
    <alternativeName>
        <fullName evidence="9">Thiamine-phosphate pyrophosphorylase</fullName>
        <shortName evidence="9">TMP pyrophosphorylase</shortName>
        <shortName evidence="9">TMP-PPase</shortName>
    </alternativeName>
</protein>
<feature type="binding site" evidence="9">
    <location>
        <position position="166"/>
    </location>
    <ligand>
        <name>2-[(2R,5Z)-2-carboxy-4-methylthiazol-5(2H)-ylidene]ethyl phosphate</name>
        <dbReference type="ChEBI" id="CHEBI:62899"/>
    </ligand>
</feature>
<evidence type="ECO:0000256" key="9">
    <source>
        <dbReference type="HAMAP-Rule" id="MF_00097"/>
    </source>
</evidence>
<feature type="binding site" evidence="9">
    <location>
        <position position="103"/>
    </location>
    <ligand>
        <name>4-amino-2-methyl-5-(diphosphooxymethyl)pyrimidine</name>
        <dbReference type="ChEBI" id="CHEBI:57841"/>
    </ligand>
</feature>
<feature type="binding site" evidence="9">
    <location>
        <begin position="129"/>
        <end position="131"/>
    </location>
    <ligand>
        <name>2-[(2R,5Z)-2-carboxy-4-methylthiazol-5(2H)-ylidene]ethyl phosphate</name>
        <dbReference type="ChEBI" id="CHEBI:62899"/>
    </ligand>
</feature>
<dbReference type="InterPro" id="IPR013785">
    <property type="entry name" value="Aldolase_TIM"/>
</dbReference>
<evidence type="ECO:0000256" key="7">
    <source>
        <dbReference type="ARBA" id="ARBA00047851"/>
    </source>
</evidence>
<dbReference type="AlphaFoldDB" id="A0A3D9CBQ3"/>
<dbReference type="Gene3D" id="3.20.20.70">
    <property type="entry name" value="Aldolase class I"/>
    <property type="match status" value="1"/>
</dbReference>
<dbReference type="GO" id="GO:0005737">
    <property type="term" value="C:cytoplasm"/>
    <property type="evidence" value="ECO:0007669"/>
    <property type="project" value="TreeGrafter"/>
</dbReference>
<dbReference type="Pfam" id="PF02581">
    <property type="entry name" value="TMP-TENI"/>
    <property type="match status" value="1"/>
</dbReference>
<gene>
    <name evidence="9" type="primary">thiE</name>
    <name evidence="11" type="ORF">DRF65_06315</name>
</gene>
<dbReference type="HAMAP" id="MF_00097">
    <property type="entry name" value="TMP_synthase"/>
    <property type="match status" value="1"/>
</dbReference>
<comment type="similarity">
    <text evidence="9">Belongs to the thiamine-phosphate synthase family.</text>
</comment>
<evidence type="ECO:0000256" key="5">
    <source>
        <dbReference type="ARBA" id="ARBA00022977"/>
    </source>
</evidence>
<comment type="function">
    <text evidence="9">Condenses 4-methyl-5-(beta-hydroxyethyl)thiazole monophosphate (THZ-P) and 2-methyl-4-amino-5-hydroxymethyl pyrimidine pyrophosphate (HMP-PP) to form thiamine monophosphate (TMP).</text>
</comment>
<dbReference type="CDD" id="cd00564">
    <property type="entry name" value="TMP_TenI"/>
    <property type="match status" value="1"/>
</dbReference>
<evidence type="ECO:0000256" key="8">
    <source>
        <dbReference type="ARBA" id="ARBA00047883"/>
    </source>
</evidence>
<evidence type="ECO:0000256" key="2">
    <source>
        <dbReference type="ARBA" id="ARBA00022679"/>
    </source>
</evidence>
<evidence type="ECO:0000313" key="12">
    <source>
        <dbReference type="Proteomes" id="UP000256686"/>
    </source>
</evidence>
<dbReference type="PANTHER" id="PTHR20857:SF15">
    <property type="entry name" value="THIAMINE-PHOSPHATE SYNTHASE"/>
    <property type="match status" value="1"/>
</dbReference>
<keyword evidence="2 9" id="KW-0808">Transferase</keyword>
<evidence type="ECO:0000256" key="4">
    <source>
        <dbReference type="ARBA" id="ARBA00022842"/>
    </source>
</evidence>
<comment type="caution">
    <text evidence="11">The sequence shown here is derived from an EMBL/GenBank/DDBJ whole genome shotgun (WGS) entry which is preliminary data.</text>
</comment>
<dbReference type="EC" id="2.5.1.3" evidence="9"/>
<keyword evidence="4 9" id="KW-0460">Magnesium</keyword>